<reference evidence="1 2" key="1">
    <citation type="submission" date="2018-09" db="EMBL/GenBank/DDBJ databases">
        <title>Paenibacillus aracenensis nov. sp. isolated from a cave in southern Spain.</title>
        <authorList>
            <person name="Jurado V."/>
            <person name="Gutierrez-Patricio S."/>
            <person name="Gonzalez-Pimentel J.L."/>
            <person name="Miller A.Z."/>
            <person name="Laiz L."/>
            <person name="Saiz-Jimenez C."/>
        </authorList>
    </citation>
    <scope>NUCLEOTIDE SEQUENCE [LARGE SCALE GENOMIC DNA]</scope>
    <source>
        <strain evidence="1 2">DSM 22867</strain>
    </source>
</reference>
<accession>A0A3A1V9D0</accession>
<comment type="caution">
    <text evidence="1">The sequence shown here is derived from an EMBL/GenBank/DDBJ whole genome shotgun (WGS) entry which is preliminary data.</text>
</comment>
<protein>
    <submittedName>
        <fullName evidence="1">Uncharacterized protein</fullName>
    </submittedName>
</protein>
<dbReference type="Proteomes" id="UP000266482">
    <property type="component" value="Unassembled WGS sequence"/>
</dbReference>
<name>A0A3A1V9D0_9BACL</name>
<sequence>MRVTRVRLSSYERGIAEALAGGYGYTPREARELVVEYIAVVRRLGGYEQCGHYAALLHRAKQAGQTPSQWIQRIIEIEQGEARDRGIGEEQRRYLQSK</sequence>
<evidence type="ECO:0000313" key="1">
    <source>
        <dbReference type="EMBL" id="RIX54030.1"/>
    </source>
</evidence>
<proteinExistence type="predicted"/>
<evidence type="ECO:0000313" key="2">
    <source>
        <dbReference type="Proteomes" id="UP000266482"/>
    </source>
</evidence>
<dbReference type="AlphaFoldDB" id="A0A3A1V9D0"/>
<keyword evidence="2" id="KW-1185">Reference proteome</keyword>
<dbReference type="EMBL" id="QXQA01000003">
    <property type="protein sequence ID" value="RIX54030.1"/>
    <property type="molecule type" value="Genomic_DNA"/>
</dbReference>
<gene>
    <name evidence="1" type="ORF">D3P08_07190</name>
</gene>
<organism evidence="1 2">
    <name type="scientific">Paenibacillus nanensis</name>
    <dbReference type="NCBI Taxonomy" id="393251"/>
    <lineage>
        <taxon>Bacteria</taxon>
        <taxon>Bacillati</taxon>
        <taxon>Bacillota</taxon>
        <taxon>Bacilli</taxon>
        <taxon>Bacillales</taxon>
        <taxon>Paenibacillaceae</taxon>
        <taxon>Paenibacillus</taxon>
    </lineage>
</organism>